<accession>A0A915KCM8</accession>
<dbReference type="AlphaFoldDB" id="A0A915KCM8"/>
<keyword evidence="2" id="KW-1185">Reference proteome</keyword>
<evidence type="ECO:0000313" key="3">
    <source>
        <dbReference type="WBParaSite" id="nRc.2.0.1.t36130-RA"/>
    </source>
</evidence>
<feature type="region of interest" description="Disordered" evidence="1">
    <location>
        <begin position="1"/>
        <end position="23"/>
    </location>
</feature>
<reference evidence="3" key="1">
    <citation type="submission" date="2022-11" db="UniProtKB">
        <authorList>
            <consortium name="WormBaseParasite"/>
        </authorList>
    </citation>
    <scope>IDENTIFICATION</scope>
</reference>
<protein>
    <submittedName>
        <fullName evidence="3">Uncharacterized protein</fullName>
    </submittedName>
</protein>
<proteinExistence type="predicted"/>
<evidence type="ECO:0000313" key="2">
    <source>
        <dbReference type="Proteomes" id="UP000887565"/>
    </source>
</evidence>
<organism evidence="2 3">
    <name type="scientific">Romanomermis culicivorax</name>
    <name type="common">Nematode worm</name>
    <dbReference type="NCBI Taxonomy" id="13658"/>
    <lineage>
        <taxon>Eukaryota</taxon>
        <taxon>Metazoa</taxon>
        <taxon>Ecdysozoa</taxon>
        <taxon>Nematoda</taxon>
        <taxon>Enoplea</taxon>
        <taxon>Dorylaimia</taxon>
        <taxon>Mermithida</taxon>
        <taxon>Mermithoidea</taxon>
        <taxon>Mermithidae</taxon>
        <taxon>Romanomermis</taxon>
    </lineage>
</organism>
<dbReference type="WBParaSite" id="nRc.2.0.1.t36130-RA">
    <property type="protein sequence ID" value="nRc.2.0.1.t36130-RA"/>
    <property type="gene ID" value="nRc.2.0.1.g36130"/>
</dbReference>
<dbReference type="Proteomes" id="UP000887565">
    <property type="component" value="Unplaced"/>
</dbReference>
<name>A0A915KCM8_ROMCU</name>
<evidence type="ECO:0000256" key="1">
    <source>
        <dbReference type="SAM" id="MobiDB-lite"/>
    </source>
</evidence>
<sequence>MTSTDQCYMKNKERQSGVVGPKSNVKASLKTGKWVSRLVDVFLHLARMFFAERQISGLYYRRDQSLSFGQKRNRQEEVTGRTTYLPAWEYTNELQRSKHPHPVKALSGKR</sequence>